<keyword evidence="1" id="KW-0472">Membrane</keyword>
<reference evidence="2 3" key="1">
    <citation type="submission" date="2019-06" db="EMBL/GenBank/DDBJ databases">
        <title>Genome Sequence of the Brown Rot Fungal Pathogen Monilinia laxa.</title>
        <authorList>
            <person name="De Miccolis Angelini R.M."/>
            <person name="Landi L."/>
            <person name="Abate D."/>
            <person name="Pollastro S."/>
            <person name="Romanazzi G."/>
            <person name="Faretra F."/>
        </authorList>
    </citation>
    <scope>NUCLEOTIDE SEQUENCE [LARGE SCALE GENOMIC DNA]</scope>
    <source>
        <strain evidence="2 3">Mlax316</strain>
    </source>
</reference>
<proteinExistence type="predicted"/>
<accession>A0A5N6KIY1</accession>
<sequence>MTKTLWFTAVVFVIYQAHYLGSYCRGLRRLFHLDEPKDRKIQCASLISSHWLQKNTIYLSANVLYKFKQKDEA</sequence>
<evidence type="ECO:0000313" key="2">
    <source>
        <dbReference type="EMBL" id="KAB8303740.1"/>
    </source>
</evidence>
<protein>
    <submittedName>
        <fullName evidence="2">Uncharacterized protein</fullName>
    </submittedName>
</protein>
<evidence type="ECO:0000313" key="3">
    <source>
        <dbReference type="Proteomes" id="UP000326757"/>
    </source>
</evidence>
<dbReference type="AlphaFoldDB" id="A0A5N6KIY1"/>
<organism evidence="2 3">
    <name type="scientific">Monilinia laxa</name>
    <name type="common">Brown rot fungus</name>
    <name type="synonym">Sclerotinia laxa</name>
    <dbReference type="NCBI Taxonomy" id="61186"/>
    <lineage>
        <taxon>Eukaryota</taxon>
        <taxon>Fungi</taxon>
        <taxon>Dikarya</taxon>
        <taxon>Ascomycota</taxon>
        <taxon>Pezizomycotina</taxon>
        <taxon>Leotiomycetes</taxon>
        <taxon>Helotiales</taxon>
        <taxon>Sclerotiniaceae</taxon>
        <taxon>Monilinia</taxon>
    </lineage>
</organism>
<evidence type="ECO:0000256" key="1">
    <source>
        <dbReference type="SAM" id="Phobius"/>
    </source>
</evidence>
<dbReference type="Proteomes" id="UP000326757">
    <property type="component" value="Unassembled WGS sequence"/>
</dbReference>
<dbReference type="EMBL" id="VIGI01000002">
    <property type="protein sequence ID" value="KAB8303740.1"/>
    <property type="molecule type" value="Genomic_DNA"/>
</dbReference>
<feature type="transmembrane region" description="Helical" evidence="1">
    <location>
        <begin position="6"/>
        <end position="24"/>
    </location>
</feature>
<keyword evidence="3" id="KW-1185">Reference proteome</keyword>
<comment type="caution">
    <text evidence="2">The sequence shown here is derived from an EMBL/GenBank/DDBJ whole genome shotgun (WGS) entry which is preliminary data.</text>
</comment>
<keyword evidence="1" id="KW-1133">Transmembrane helix</keyword>
<keyword evidence="1" id="KW-0812">Transmembrane</keyword>
<gene>
    <name evidence="2" type="ORF">EYC80_005123</name>
</gene>
<name>A0A5N6KIY1_MONLA</name>